<keyword evidence="1" id="KW-0175">Coiled coil</keyword>
<organism evidence="2 3">
    <name type="scientific">Peribacillus asahii</name>
    <dbReference type="NCBI Taxonomy" id="228899"/>
    <lineage>
        <taxon>Bacteria</taxon>
        <taxon>Bacillati</taxon>
        <taxon>Bacillota</taxon>
        <taxon>Bacilli</taxon>
        <taxon>Bacillales</taxon>
        <taxon>Bacillaceae</taxon>
        <taxon>Peribacillus</taxon>
    </lineage>
</organism>
<gene>
    <name evidence="2" type="ORF">BAOM_2961</name>
</gene>
<dbReference type="Proteomes" id="UP000283095">
    <property type="component" value="Chromosome"/>
</dbReference>
<dbReference type="AlphaFoldDB" id="A0A3Q9RNG9"/>
<sequence>MNSKLEKLHSLQDQKADVKRQISNLEDFEEELNKEIDKVKEELWEMGIEI</sequence>
<name>A0A3Q9RNG9_9BACI</name>
<accession>A0A3Q9RNG9</accession>
<evidence type="ECO:0000313" key="3">
    <source>
        <dbReference type="Proteomes" id="UP000283095"/>
    </source>
</evidence>
<dbReference type="RefSeq" id="WP_164853223.1">
    <property type="nucleotide sequence ID" value="NZ_CP026095.1"/>
</dbReference>
<protein>
    <submittedName>
        <fullName evidence="2">Uncharacterized protein</fullName>
    </submittedName>
</protein>
<dbReference type="KEGG" id="pasa:BAOM_2961"/>
<evidence type="ECO:0000313" key="2">
    <source>
        <dbReference type="EMBL" id="AZV43570.1"/>
    </source>
</evidence>
<reference evidence="2 3" key="1">
    <citation type="submission" date="2018-01" db="EMBL/GenBank/DDBJ databases">
        <title>Bacillus asahii Genome sequencing and assembly.</title>
        <authorList>
            <person name="Jiang H."/>
            <person name="Feng Y."/>
            <person name="Zhao F."/>
            <person name="Lin X."/>
        </authorList>
    </citation>
    <scope>NUCLEOTIDE SEQUENCE [LARGE SCALE GENOMIC DNA]</scope>
    <source>
        <strain evidence="2 3">OM18</strain>
    </source>
</reference>
<proteinExistence type="predicted"/>
<feature type="coiled-coil region" evidence="1">
    <location>
        <begin position="1"/>
        <end position="49"/>
    </location>
</feature>
<evidence type="ECO:0000256" key="1">
    <source>
        <dbReference type="SAM" id="Coils"/>
    </source>
</evidence>
<dbReference type="EMBL" id="CP026095">
    <property type="protein sequence ID" value="AZV43570.1"/>
    <property type="molecule type" value="Genomic_DNA"/>
</dbReference>